<accession>A0AAY5KWM4</accession>
<name>A0AAY5KWM4_ESOLU</name>
<evidence type="ECO:0000256" key="2">
    <source>
        <dbReference type="ARBA" id="ARBA00022741"/>
    </source>
</evidence>
<feature type="domain" description="AIG1-type G" evidence="4">
    <location>
        <begin position="15"/>
        <end position="88"/>
    </location>
</feature>
<dbReference type="Pfam" id="PF04548">
    <property type="entry name" value="AIG1"/>
    <property type="match status" value="1"/>
</dbReference>
<reference evidence="5 6" key="1">
    <citation type="submission" date="2020-02" db="EMBL/GenBank/DDBJ databases">
        <title>Esox lucius (northern pike) genome, fEsoLuc1, primary haplotype.</title>
        <authorList>
            <person name="Myers G."/>
            <person name="Karagic N."/>
            <person name="Meyer A."/>
            <person name="Pippel M."/>
            <person name="Reichard M."/>
            <person name="Winkler S."/>
            <person name="Tracey A."/>
            <person name="Sims Y."/>
            <person name="Howe K."/>
            <person name="Rhie A."/>
            <person name="Formenti G."/>
            <person name="Durbin R."/>
            <person name="Fedrigo O."/>
            <person name="Jarvis E.D."/>
        </authorList>
    </citation>
    <scope>NUCLEOTIDE SEQUENCE [LARGE SCALE GENOMIC DNA]</scope>
</reference>
<dbReference type="PANTHER" id="PTHR10903">
    <property type="entry name" value="GTPASE, IMAP FAMILY MEMBER-RELATED"/>
    <property type="match status" value="1"/>
</dbReference>
<dbReference type="Ensembl" id="ENSELUT00000102079.1">
    <property type="protein sequence ID" value="ENSELUP00000092695.1"/>
    <property type="gene ID" value="ENSELUG00000034822.1"/>
</dbReference>
<evidence type="ECO:0000313" key="6">
    <source>
        <dbReference type="Proteomes" id="UP000265140"/>
    </source>
</evidence>
<evidence type="ECO:0000259" key="4">
    <source>
        <dbReference type="Pfam" id="PF04548"/>
    </source>
</evidence>
<organism evidence="5 6">
    <name type="scientific">Esox lucius</name>
    <name type="common">Northern pike</name>
    <dbReference type="NCBI Taxonomy" id="8010"/>
    <lineage>
        <taxon>Eukaryota</taxon>
        <taxon>Metazoa</taxon>
        <taxon>Chordata</taxon>
        <taxon>Craniata</taxon>
        <taxon>Vertebrata</taxon>
        <taxon>Euteleostomi</taxon>
        <taxon>Actinopterygii</taxon>
        <taxon>Neopterygii</taxon>
        <taxon>Teleostei</taxon>
        <taxon>Protacanthopterygii</taxon>
        <taxon>Esociformes</taxon>
        <taxon>Esocidae</taxon>
        <taxon>Esox</taxon>
    </lineage>
</organism>
<dbReference type="InterPro" id="IPR027417">
    <property type="entry name" value="P-loop_NTPase"/>
</dbReference>
<sequence length="139" mass="15727">MTPPCTPLCSSLMEILKKKTIREYLKESTELQRLNNKCGNRYHVFNNNKKDDQTQVTELLRKIDEMVEANGGGHYTSKMYEEAQSKIKWEEWKKWGKEKAIDFTKIAVGGAVGGAVGVALPESTLLVVGSATFQRQKLF</sequence>
<protein>
    <recommendedName>
        <fullName evidence="4">AIG1-type G domain-containing protein</fullName>
    </recommendedName>
</protein>
<evidence type="ECO:0000256" key="1">
    <source>
        <dbReference type="ARBA" id="ARBA00008535"/>
    </source>
</evidence>
<dbReference type="PANTHER" id="PTHR10903:SF170">
    <property type="entry name" value="GTPASE IMAP FAMILY MEMBER 7"/>
    <property type="match status" value="1"/>
</dbReference>
<dbReference type="AlphaFoldDB" id="A0AAY5KWM4"/>
<comment type="similarity">
    <text evidence="1">Belongs to the TRAFAC class TrmE-Era-EngA-EngB-Septin-like GTPase superfamily. AIG1/Toc34/Toc159-like paraseptin GTPase family. IAN subfamily.</text>
</comment>
<dbReference type="GO" id="GO:0005525">
    <property type="term" value="F:GTP binding"/>
    <property type="evidence" value="ECO:0007669"/>
    <property type="project" value="UniProtKB-KW"/>
</dbReference>
<keyword evidence="3" id="KW-0342">GTP-binding</keyword>
<dbReference type="GeneTree" id="ENSGT01140000282522"/>
<proteinExistence type="inferred from homology"/>
<dbReference type="Proteomes" id="UP000265140">
    <property type="component" value="Chromosome 9"/>
</dbReference>
<dbReference type="InterPro" id="IPR006703">
    <property type="entry name" value="G_AIG1"/>
</dbReference>
<evidence type="ECO:0000313" key="5">
    <source>
        <dbReference type="Ensembl" id="ENSELUP00000092695.1"/>
    </source>
</evidence>
<reference evidence="5" key="2">
    <citation type="submission" date="2025-08" db="UniProtKB">
        <authorList>
            <consortium name="Ensembl"/>
        </authorList>
    </citation>
    <scope>IDENTIFICATION</scope>
</reference>
<evidence type="ECO:0000256" key="3">
    <source>
        <dbReference type="ARBA" id="ARBA00023134"/>
    </source>
</evidence>
<keyword evidence="2" id="KW-0547">Nucleotide-binding</keyword>
<dbReference type="InterPro" id="IPR045058">
    <property type="entry name" value="GIMA/IAN/Toc"/>
</dbReference>
<dbReference type="Gene3D" id="3.40.50.300">
    <property type="entry name" value="P-loop containing nucleotide triphosphate hydrolases"/>
    <property type="match status" value="1"/>
</dbReference>
<keyword evidence="6" id="KW-1185">Reference proteome</keyword>
<reference evidence="5" key="3">
    <citation type="submission" date="2025-09" db="UniProtKB">
        <authorList>
            <consortium name="Ensembl"/>
        </authorList>
    </citation>
    <scope>IDENTIFICATION</scope>
</reference>